<dbReference type="EMBL" id="MTBO01000023">
    <property type="protein sequence ID" value="OSI15416.1"/>
    <property type="molecule type" value="Genomic_DNA"/>
</dbReference>
<dbReference type="AlphaFoldDB" id="A0A1X3D6H2"/>
<dbReference type="STRING" id="194197.BWD09_08865"/>
<evidence type="ECO:0000313" key="1">
    <source>
        <dbReference type="EMBL" id="OSI15416.1"/>
    </source>
</evidence>
<dbReference type="Proteomes" id="UP000193118">
    <property type="component" value="Unassembled WGS sequence"/>
</dbReference>
<sequence length="62" mass="6896">MASKRRKADNIEAAGFGQENIGYGMVLPQGRMRRAVFRRNAASGFKSPLANIFTLLLQAERL</sequence>
<keyword evidence="2" id="KW-1185">Reference proteome</keyword>
<evidence type="ECO:0000313" key="2">
    <source>
        <dbReference type="Proteomes" id="UP000193118"/>
    </source>
</evidence>
<proteinExistence type="predicted"/>
<name>A0A1X3D6H2_9NEIS</name>
<protein>
    <submittedName>
        <fullName evidence="1">Uncharacterized protein</fullName>
    </submittedName>
</protein>
<reference evidence="2" key="1">
    <citation type="submission" date="2017-01" db="EMBL/GenBank/DDBJ databases">
        <authorList>
            <person name="Wolfgang W.J."/>
            <person name="Cole J."/>
            <person name="Wroblewski D."/>
            <person name="Mcginnis J."/>
            <person name="Musser K.A."/>
        </authorList>
    </citation>
    <scope>NUCLEOTIDE SEQUENCE [LARGE SCALE GENOMIC DNA]</scope>
    <source>
        <strain evidence="2">DSM 19151</strain>
    </source>
</reference>
<organism evidence="1 2">
    <name type="scientific">Neisseria dentiae</name>
    <dbReference type="NCBI Taxonomy" id="194197"/>
    <lineage>
        <taxon>Bacteria</taxon>
        <taxon>Pseudomonadati</taxon>
        <taxon>Pseudomonadota</taxon>
        <taxon>Betaproteobacteria</taxon>
        <taxon>Neisseriales</taxon>
        <taxon>Neisseriaceae</taxon>
        <taxon>Neisseria</taxon>
    </lineage>
</organism>
<comment type="caution">
    <text evidence="1">The sequence shown here is derived from an EMBL/GenBank/DDBJ whole genome shotgun (WGS) entry which is preliminary data.</text>
</comment>
<gene>
    <name evidence="1" type="ORF">BWD09_08865</name>
</gene>
<accession>A0A1X3D6H2</accession>